<reference evidence="1 2" key="1">
    <citation type="submission" date="2019-05" db="EMBL/GenBank/DDBJ databases">
        <title>Dyadobacter AR-3-8 sp. nov., isolated from arctic soil.</title>
        <authorList>
            <person name="Chaudhary D.K."/>
        </authorList>
    </citation>
    <scope>NUCLEOTIDE SEQUENCE [LARGE SCALE GENOMIC DNA]</scope>
    <source>
        <strain evidence="1 2">AR-3-8</strain>
    </source>
</reference>
<evidence type="ECO:0000313" key="2">
    <source>
        <dbReference type="Proteomes" id="UP000304900"/>
    </source>
</evidence>
<sequence>MGIQGPSGSGKTKSALLLAFGLTADWSKIAVIDTENRSSELYCNLGSFSILPLYSPFTPERFSEAIQTCAKAGMQVVIIDSISPEWQNILQEHSKLTGNSYTNWSKFTPRHQIFVDTLIQSDIHIICTLRSKQAYVLNEKNGKQVPEKVGMKPIQREDLDYELTLVLQLSMGHYATAIKDRTEIFADKPAFTITSETGFLIRKWCEPDDAIEDLIISQIEGCADIPSLKTIFENHPLYQNSLRHKFNLRQQEIQSAHGNTNN</sequence>
<organism evidence="1 2">
    <name type="scientific">Dyadobacter frigoris</name>
    <dbReference type="NCBI Taxonomy" id="2576211"/>
    <lineage>
        <taxon>Bacteria</taxon>
        <taxon>Pseudomonadati</taxon>
        <taxon>Bacteroidota</taxon>
        <taxon>Cytophagia</taxon>
        <taxon>Cytophagales</taxon>
        <taxon>Spirosomataceae</taxon>
        <taxon>Dyadobacter</taxon>
    </lineage>
</organism>
<comment type="caution">
    <text evidence="1">The sequence shown here is derived from an EMBL/GenBank/DDBJ whole genome shotgun (WGS) entry which is preliminary data.</text>
</comment>
<dbReference type="SUPFAM" id="SSF52540">
    <property type="entry name" value="P-loop containing nucleoside triphosphate hydrolases"/>
    <property type="match status" value="1"/>
</dbReference>
<dbReference type="AlphaFoldDB" id="A0A4U6DCX4"/>
<evidence type="ECO:0000313" key="1">
    <source>
        <dbReference type="EMBL" id="TKT94371.1"/>
    </source>
</evidence>
<accession>A0A4U6DCX4</accession>
<gene>
    <name evidence="1" type="ORF">FDK13_02810</name>
</gene>
<dbReference type="Pfam" id="PF13479">
    <property type="entry name" value="AAA_24"/>
    <property type="match status" value="1"/>
</dbReference>
<dbReference type="InterPro" id="IPR027417">
    <property type="entry name" value="P-loop_NTPase"/>
</dbReference>
<dbReference type="Gene3D" id="3.40.50.300">
    <property type="entry name" value="P-loop containing nucleotide triphosphate hydrolases"/>
    <property type="match status" value="1"/>
</dbReference>
<keyword evidence="2" id="KW-1185">Reference proteome</keyword>
<dbReference type="EMBL" id="SZVO01000001">
    <property type="protein sequence ID" value="TKT94371.1"/>
    <property type="molecule type" value="Genomic_DNA"/>
</dbReference>
<proteinExistence type="predicted"/>
<protein>
    <submittedName>
        <fullName evidence="1">AAA family ATPase</fullName>
    </submittedName>
</protein>
<dbReference type="Proteomes" id="UP000304900">
    <property type="component" value="Unassembled WGS sequence"/>
</dbReference>
<dbReference type="OrthoDB" id="1625426at2"/>
<name>A0A4U6DCX4_9BACT</name>